<keyword evidence="1" id="KW-0418">Kinase</keyword>
<reference evidence="2" key="1">
    <citation type="submission" date="2015-03" db="EMBL/GenBank/DDBJ databases">
        <authorList>
            <consortium name="Pathogen Informatics"/>
        </authorList>
    </citation>
    <scope>NUCLEOTIDE SEQUENCE [LARGE SCALE GENOMIC DNA]</scope>
    <source>
        <strain evidence="2">N09902308</strain>
    </source>
</reference>
<dbReference type="Proteomes" id="UP000039021">
    <property type="component" value="Unassembled WGS sequence"/>
</dbReference>
<dbReference type="EMBL" id="CSBK01001981">
    <property type="protein sequence ID" value="COZ36960.1"/>
    <property type="molecule type" value="Genomic_DNA"/>
</dbReference>
<name>A0A916PCR8_MYCTX</name>
<organism evidence="1 2">
    <name type="scientific">Mycobacterium tuberculosis</name>
    <dbReference type="NCBI Taxonomy" id="1773"/>
    <lineage>
        <taxon>Bacteria</taxon>
        <taxon>Bacillati</taxon>
        <taxon>Actinomycetota</taxon>
        <taxon>Actinomycetes</taxon>
        <taxon>Mycobacteriales</taxon>
        <taxon>Mycobacteriaceae</taxon>
        <taxon>Mycobacterium</taxon>
        <taxon>Mycobacterium tuberculosis complex</taxon>
    </lineage>
</organism>
<keyword evidence="1" id="KW-0808">Transferase</keyword>
<dbReference type="GO" id="GO:0016301">
    <property type="term" value="F:kinase activity"/>
    <property type="evidence" value="ECO:0007669"/>
    <property type="project" value="UniProtKB-KW"/>
</dbReference>
<evidence type="ECO:0000313" key="1">
    <source>
        <dbReference type="EMBL" id="COZ36960.1"/>
    </source>
</evidence>
<protein>
    <submittedName>
        <fullName evidence="1">Sensor histidine kinase KdpD</fullName>
    </submittedName>
</protein>
<sequence length="44" mass="4552">MVPSVICAITVAWLDRFMGIGGCCAAQTLPRCCSGSAKRIPNGP</sequence>
<evidence type="ECO:0000313" key="2">
    <source>
        <dbReference type="Proteomes" id="UP000039021"/>
    </source>
</evidence>
<dbReference type="AlphaFoldDB" id="A0A916PCR8"/>
<comment type="caution">
    <text evidence="1">The sequence shown here is derived from an EMBL/GenBank/DDBJ whole genome shotgun (WGS) entry which is preliminary data.</text>
</comment>
<gene>
    <name evidence="1" type="primary">kdpD</name>
    <name evidence="1" type="ORF">ERS007739_03674</name>
</gene>
<accession>A0A916PCR8</accession>
<proteinExistence type="predicted"/>